<evidence type="ECO:0000256" key="2">
    <source>
        <dbReference type="ARBA" id="ARBA00023002"/>
    </source>
</evidence>
<dbReference type="InterPro" id="IPR036291">
    <property type="entry name" value="NAD(P)-bd_dom_sf"/>
</dbReference>
<dbReference type="Proteomes" id="UP000216052">
    <property type="component" value="Chromosome"/>
</dbReference>
<protein>
    <submittedName>
        <fullName evidence="5">Glyoxylate/hydroxypyruvate reductase B</fullName>
        <ecNumber evidence="5">1.1.1.81</ecNumber>
    </submittedName>
</protein>
<comment type="similarity">
    <text evidence="1">Belongs to the D-isomer specific 2-hydroxyacid dehydrogenase family.</text>
</comment>
<evidence type="ECO:0000256" key="1">
    <source>
        <dbReference type="ARBA" id="ARBA00005854"/>
    </source>
</evidence>
<feature type="domain" description="D-isomer specific 2-hydroxyacid dehydrogenase NAD-binding" evidence="4">
    <location>
        <begin position="107"/>
        <end position="285"/>
    </location>
</feature>
<keyword evidence="2 5" id="KW-0560">Oxidoreductase</keyword>
<dbReference type="EC" id="1.1.1.81" evidence="5"/>
<accession>A0ABZ3IZQ9</accession>
<dbReference type="RefSeq" id="WP_093796120.1">
    <property type="nucleotide sequence ID" value="NZ_CP155571.1"/>
</dbReference>
<dbReference type="CDD" id="cd12175">
    <property type="entry name" value="2-Hacid_dh_11"/>
    <property type="match status" value="1"/>
</dbReference>
<evidence type="ECO:0000256" key="3">
    <source>
        <dbReference type="ARBA" id="ARBA00023027"/>
    </source>
</evidence>
<evidence type="ECO:0000259" key="4">
    <source>
        <dbReference type="Pfam" id="PF02826"/>
    </source>
</evidence>
<reference evidence="5" key="1">
    <citation type="submission" date="2024-05" db="EMBL/GenBank/DDBJ databases">
        <title>Isolation and characterization of Sporomusa carbonis sp. nov., a carboxydotrophic hydrogenogen in the genus of Sporomusa isolated from a charcoal burning pile.</title>
        <authorList>
            <person name="Boeer T."/>
            <person name="Rosenbaum F."/>
            <person name="Eysell L."/>
            <person name="Mueller V."/>
            <person name="Daniel R."/>
            <person name="Poehlein A."/>
        </authorList>
    </citation>
    <scope>NUCLEOTIDE SEQUENCE [LARGE SCALE GENOMIC DNA]</scope>
    <source>
        <strain evidence="5">DSM 3132</strain>
    </source>
</reference>
<evidence type="ECO:0000313" key="5">
    <source>
        <dbReference type="EMBL" id="XFO71338.1"/>
    </source>
</evidence>
<sequence length="310" mass="34408">MNCIFLDKITPEMKTLFRSEVPEDMDLLFWDEIPEDEREVNLAQAESLLTATYRVDDAFMQRAPKLKIVQKMGVGTDNIDLTAAAKRGIVVGNVPGGNANGVAELTMGLILEVYRKIRQLDKDTRNGVWSMWKYRNCSYEIKGKKYGIIGFGDIGKRVAELSKAFGATLYYYSRTRASAEVEARYGVTYLTLEELLTEADIVSIHVPLSPTTRNWINAEKLKLMKKNAVFINVSRGNVVNEQDLYEILANGKILGAAIDVWATEPVNADNPLLTLDNVVATPHVGSGTVDTVIAILRASFQKIRSVLTAG</sequence>
<dbReference type="PANTHER" id="PTHR43761">
    <property type="entry name" value="D-ISOMER SPECIFIC 2-HYDROXYACID DEHYDROGENASE FAMILY PROTEIN (AFU_ORTHOLOGUE AFUA_1G13630)"/>
    <property type="match status" value="1"/>
</dbReference>
<dbReference type="Pfam" id="PF02826">
    <property type="entry name" value="2-Hacid_dh_C"/>
    <property type="match status" value="1"/>
</dbReference>
<keyword evidence="6" id="KW-1185">Reference proteome</keyword>
<dbReference type="InterPro" id="IPR029753">
    <property type="entry name" value="D-isomer_DH_CS"/>
</dbReference>
<proteinExistence type="inferred from homology"/>
<dbReference type="InterPro" id="IPR050418">
    <property type="entry name" value="D-iso_2-hydroxyacid_DH_PdxB"/>
</dbReference>
<keyword evidence="3" id="KW-0520">NAD</keyword>
<dbReference type="SUPFAM" id="SSF52283">
    <property type="entry name" value="Formate/glycerate dehydrogenase catalytic domain-like"/>
    <property type="match status" value="1"/>
</dbReference>
<dbReference type="InterPro" id="IPR006140">
    <property type="entry name" value="D-isomer_DH_NAD-bd"/>
</dbReference>
<dbReference type="GO" id="GO:0016618">
    <property type="term" value="F:hydroxypyruvate reductase [NAD(P)H] activity"/>
    <property type="evidence" value="ECO:0007669"/>
    <property type="project" value="UniProtKB-EC"/>
</dbReference>
<dbReference type="EMBL" id="CP155571">
    <property type="protein sequence ID" value="XFO71338.1"/>
    <property type="molecule type" value="Genomic_DNA"/>
</dbReference>
<dbReference type="PROSITE" id="PS00671">
    <property type="entry name" value="D_2_HYDROXYACID_DH_3"/>
    <property type="match status" value="1"/>
</dbReference>
<gene>
    <name evidence="5" type="primary">ghrB_1</name>
    <name evidence="5" type="ORF">SPACI_013530</name>
</gene>
<dbReference type="PANTHER" id="PTHR43761:SF1">
    <property type="entry name" value="D-ISOMER SPECIFIC 2-HYDROXYACID DEHYDROGENASE CATALYTIC DOMAIN-CONTAINING PROTEIN-RELATED"/>
    <property type="match status" value="1"/>
</dbReference>
<evidence type="ECO:0000313" key="6">
    <source>
        <dbReference type="Proteomes" id="UP000216052"/>
    </source>
</evidence>
<organism evidence="5 6">
    <name type="scientific">Sporomusa acidovorans (strain ATCC 49682 / DSM 3132 / Mol)</name>
    <dbReference type="NCBI Taxonomy" id="1123286"/>
    <lineage>
        <taxon>Bacteria</taxon>
        <taxon>Bacillati</taxon>
        <taxon>Bacillota</taxon>
        <taxon>Negativicutes</taxon>
        <taxon>Selenomonadales</taxon>
        <taxon>Sporomusaceae</taxon>
        <taxon>Sporomusa</taxon>
    </lineage>
</organism>
<dbReference type="Gene3D" id="3.40.50.720">
    <property type="entry name" value="NAD(P)-binding Rossmann-like Domain"/>
    <property type="match status" value="2"/>
</dbReference>
<name>A0ABZ3IZQ9_SPOA4</name>
<dbReference type="SUPFAM" id="SSF51735">
    <property type="entry name" value="NAD(P)-binding Rossmann-fold domains"/>
    <property type="match status" value="1"/>
</dbReference>